<evidence type="ECO:0000259" key="1">
    <source>
        <dbReference type="Pfam" id="PF13946"/>
    </source>
</evidence>
<dbReference type="Gene3D" id="2.160.20.160">
    <property type="match status" value="1"/>
</dbReference>
<keyword evidence="3" id="KW-1185">Reference proteome</keyword>
<evidence type="ECO:0000313" key="3">
    <source>
        <dbReference type="Proteomes" id="UP000318431"/>
    </source>
</evidence>
<dbReference type="Proteomes" id="UP000318431">
    <property type="component" value="Unassembled WGS sequence"/>
</dbReference>
<comment type="caution">
    <text evidence="2">The sequence shown here is derived from an EMBL/GenBank/DDBJ whole genome shotgun (WGS) entry which is preliminary data.</text>
</comment>
<evidence type="ECO:0000313" key="2">
    <source>
        <dbReference type="EMBL" id="TWI64336.1"/>
    </source>
</evidence>
<feature type="domain" description="DUF4214" evidence="1">
    <location>
        <begin position="40"/>
        <end position="108"/>
    </location>
</feature>
<proteinExistence type="predicted"/>
<organism evidence="2 3">
    <name type="scientific">Pseudoduganella lurida</name>
    <dbReference type="NCBI Taxonomy" id="1036180"/>
    <lineage>
        <taxon>Bacteria</taxon>
        <taxon>Pseudomonadati</taxon>
        <taxon>Pseudomonadota</taxon>
        <taxon>Betaproteobacteria</taxon>
        <taxon>Burkholderiales</taxon>
        <taxon>Oxalobacteraceae</taxon>
        <taxon>Telluria group</taxon>
        <taxon>Pseudoduganella</taxon>
    </lineage>
</organism>
<dbReference type="RefSeq" id="WP_145649998.1">
    <property type="nucleotide sequence ID" value="NZ_VLLB01000005.1"/>
</dbReference>
<accession>A0A562R7I3</accession>
<name>A0A562R7I3_9BURK</name>
<reference evidence="2 3" key="1">
    <citation type="journal article" date="2015" name="Stand. Genomic Sci.">
        <title>Genomic Encyclopedia of Bacterial and Archaeal Type Strains, Phase III: the genomes of soil and plant-associated and newly described type strains.</title>
        <authorList>
            <person name="Whitman W.B."/>
            <person name="Woyke T."/>
            <person name="Klenk H.P."/>
            <person name="Zhou Y."/>
            <person name="Lilburn T.G."/>
            <person name="Beck B.J."/>
            <person name="De Vos P."/>
            <person name="Vandamme P."/>
            <person name="Eisen J.A."/>
            <person name="Garrity G."/>
            <person name="Hugenholtz P."/>
            <person name="Kyrpides N.C."/>
        </authorList>
    </citation>
    <scope>NUCLEOTIDE SEQUENCE [LARGE SCALE GENOMIC DNA]</scope>
    <source>
        <strain evidence="2 3">CGMCC 1.10822</strain>
    </source>
</reference>
<dbReference type="AlphaFoldDB" id="A0A562R7I3"/>
<sequence length="935" mass="91779">MTTATEIQQLYVAYFNRPADVLGLSFWLDRANKSSISAVANEFANSTEYTDVYGGKTAAEQVNAIYMNLFGRPAEAAGLVYWANKLIAGTETFGSIALTIAGAAQNADKIAIDSKVAAASAFTASLTDGAEIVGYSGDAANSVARAFLAGVTDAATLATATTEANLNAVAAAAVAAHDGTATTTTNLTAGVDTLTGTAGADIFNALSVTASGAAGSTLGNFDSIDGGAGNDTLNIYTDAGATTPINTTIGSNTTIRSIETINIFNSNGAVAALADGSKFTGATALWQIGAAANVTNLESSTTAGFRGLTTAAARSVTATDAATSASIAVDGVVEGSTFNVISGTSGKLAAVNLSGVVTDSTGGDGVIGNTNLGVTVGKDVQTLTLNTSVATNLSITDNAGSATTKKLTTINAAASTGAITYADSETTVANITTGSGKDDITLVTVTAKDNATTTTVDETVTATVNTGAGDDTIRINVTGNGIVTVNAGEGNDTVNIIGRDAATLNINLGAGDDIFTSAVAINGTDSIDAGEGYDTLLLNLVGSANVGAFSNFDAFDAKNLAKALDVEILSQKNTVSEIITTGDVGTGAVLQNVGAGVGYRITGDTGTVVGGVETALSALTINQKVAGDLTVTLDIDETATTAATTTATSANASVITNATGVKAVFDSSFVGEAVNATGDNVAALTVAGTALKTIAITSGGDNALNTLNVANGAGELTAITSSGDQDVVINVGTGAAKLASITATGEEHVTVTVGTGAIKLATIDTSGATGGLTASLASVIDGGTIKLGSGADLISVTSASSIAGVESIQGFEKALAVAVSTATGDASAKADAIADADMISLGAAGDTYTVAANATNLTNGVLTFTGAGPSTLADAAGLADTATTATAGAALVFEYTGSTYLFVQGGATDTLVQLTGVTGVTNLVENGTTNHFFIV</sequence>
<gene>
    <name evidence="2" type="ORF">IP91_03105</name>
</gene>
<protein>
    <submittedName>
        <fullName evidence="2">Uncharacterized protein DUF4214</fullName>
    </submittedName>
</protein>
<dbReference type="OrthoDB" id="480426at2"/>
<dbReference type="InterPro" id="IPR025282">
    <property type="entry name" value="DUF4214"/>
</dbReference>
<dbReference type="EMBL" id="VLLB01000005">
    <property type="protein sequence ID" value="TWI64336.1"/>
    <property type="molecule type" value="Genomic_DNA"/>
</dbReference>
<dbReference type="PRINTS" id="PR00313">
    <property type="entry name" value="CABNDNGRPT"/>
</dbReference>
<dbReference type="Pfam" id="PF13946">
    <property type="entry name" value="DUF4214"/>
    <property type="match status" value="1"/>
</dbReference>